<protein>
    <submittedName>
        <fullName evidence="2">Uncharacterized protein</fullName>
    </submittedName>
</protein>
<dbReference type="AlphaFoldDB" id="A0A9Q3GGI7"/>
<evidence type="ECO:0000313" key="3">
    <source>
        <dbReference type="Proteomes" id="UP000765509"/>
    </source>
</evidence>
<keyword evidence="3" id="KW-1185">Reference proteome</keyword>
<dbReference type="EMBL" id="AVOT02001072">
    <property type="protein sequence ID" value="MBW0465552.1"/>
    <property type="molecule type" value="Genomic_DNA"/>
</dbReference>
<name>A0A9Q3GGI7_9BASI</name>
<proteinExistence type="predicted"/>
<feature type="region of interest" description="Disordered" evidence="1">
    <location>
        <begin position="45"/>
        <end position="94"/>
    </location>
</feature>
<feature type="compositionally biased region" description="Polar residues" evidence="1">
    <location>
        <begin position="64"/>
        <end position="79"/>
    </location>
</feature>
<gene>
    <name evidence="2" type="ORF">O181_005267</name>
</gene>
<evidence type="ECO:0000313" key="2">
    <source>
        <dbReference type="EMBL" id="MBW0465552.1"/>
    </source>
</evidence>
<organism evidence="2 3">
    <name type="scientific">Austropuccinia psidii MF-1</name>
    <dbReference type="NCBI Taxonomy" id="1389203"/>
    <lineage>
        <taxon>Eukaryota</taxon>
        <taxon>Fungi</taxon>
        <taxon>Dikarya</taxon>
        <taxon>Basidiomycota</taxon>
        <taxon>Pucciniomycotina</taxon>
        <taxon>Pucciniomycetes</taxon>
        <taxon>Pucciniales</taxon>
        <taxon>Sphaerophragmiaceae</taxon>
        <taxon>Austropuccinia</taxon>
    </lineage>
</organism>
<dbReference type="Proteomes" id="UP000765509">
    <property type="component" value="Unassembled WGS sequence"/>
</dbReference>
<evidence type="ECO:0000256" key="1">
    <source>
        <dbReference type="SAM" id="MobiDB-lite"/>
    </source>
</evidence>
<comment type="caution">
    <text evidence="2">The sequence shown here is derived from an EMBL/GenBank/DDBJ whole genome shotgun (WGS) entry which is preliminary data.</text>
</comment>
<reference evidence="2" key="1">
    <citation type="submission" date="2021-03" db="EMBL/GenBank/DDBJ databases">
        <title>Draft genome sequence of rust myrtle Austropuccinia psidii MF-1, a brazilian biotype.</title>
        <authorList>
            <person name="Quecine M.C."/>
            <person name="Pachon D.M.R."/>
            <person name="Bonatelli M.L."/>
            <person name="Correr F.H."/>
            <person name="Franceschini L.M."/>
            <person name="Leite T.F."/>
            <person name="Margarido G.R.A."/>
            <person name="Almeida C.A."/>
            <person name="Ferrarezi J.A."/>
            <person name="Labate C.A."/>
        </authorList>
    </citation>
    <scope>NUCLEOTIDE SEQUENCE</scope>
    <source>
        <strain evidence="2">MF-1</strain>
    </source>
</reference>
<sequence>MDPTQSNNDFVATMSIPEIPDVQNMLATLVQSQESMVSLINNLKEDVDRMKVSSSPKYKRTNHSKQNPLPRSSGSQNDCDCSKSEHPRSTSHKS</sequence>
<accession>A0A9Q3GGI7</accession>